<dbReference type="Pfam" id="PF23002">
    <property type="entry name" value="PIN-like_DDX60"/>
    <property type="match status" value="1"/>
</dbReference>
<feature type="compositionally biased region" description="Basic and acidic residues" evidence="6">
    <location>
        <begin position="1"/>
        <end position="10"/>
    </location>
</feature>
<dbReference type="InterPro" id="IPR052431">
    <property type="entry name" value="SKI2_subfamily_helicases"/>
</dbReference>
<organism evidence="9 10">
    <name type="scientific">Mesorhabditis spiculigera</name>
    <dbReference type="NCBI Taxonomy" id="96644"/>
    <lineage>
        <taxon>Eukaryota</taxon>
        <taxon>Metazoa</taxon>
        <taxon>Ecdysozoa</taxon>
        <taxon>Nematoda</taxon>
        <taxon>Chromadorea</taxon>
        <taxon>Rhabditida</taxon>
        <taxon>Rhabditina</taxon>
        <taxon>Rhabditomorpha</taxon>
        <taxon>Rhabditoidea</taxon>
        <taxon>Rhabditidae</taxon>
        <taxon>Mesorhabditinae</taxon>
        <taxon>Mesorhabditis</taxon>
    </lineage>
</organism>
<dbReference type="InterPro" id="IPR014001">
    <property type="entry name" value="Helicase_ATP-bd"/>
</dbReference>
<dbReference type="GO" id="GO:0003676">
    <property type="term" value="F:nucleic acid binding"/>
    <property type="evidence" value="ECO:0007669"/>
    <property type="project" value="InterPro"/>
</dbReference>
<protein>
    <submittedName>
        <fullName evidence="9">Uncharacterized protein</fullName>
    </submittedName>
</protein>
<feature type="domain" description="Helicase ATP-binding" evidence="7">
    <location>
        <begin position="762"/>
        <end position="932"/>
    </location>
</feature>
<evidence type="ECO:0000256" key="4">
    <source>
        <dbReference type="ARBA" id="ARBA00022840"/>
    </source>
</evidence>
<evidence type="ECO:0000256" key="5">
    <source>
        <dbReference type="SAM" id="Coils"/>
    </source>
</evidence>
<evidence type="ECO:0000256" key="2">
    <source>
        <dbReference type="ARBA" id="ARBA00022801"/>
    </source>
</evidence>
<feature type="compositionally biased region" description="Acidic residues" evidence="6">
    <location>
        <begin position="43"/>
        <end position="54"/>
    </location>
</feature>
<dbReference type="Proteomes" id="UP001177023">
    <property type="component" value="Unassembled WGS sequence"/>
</dbReference>
<dbReference type="InterPro" id="IPR059032">
    <property type="entry name" value="WHD_DDX60"/>
</dbReference>
<evidence type="ECO:0000259" key="7">
    <source>
        <dbReference type="PROSITE" id="PS51192"/>
    </source>
</evidence>
<evidence type="ECO:0000256" key="6">
    <source>
        <dbReference type="SAM" id="MobiDB-lite"/>
    </source>
</evidence>
<evidence type="ECO:0000256" key="3">
    <source>
        <dbReference type="ARBA" id="ARBA00022806"/>
    </source>
</evidence>
<comment type="caution">
    <text evidence="9">The sequence shown here is derived from an EMBL/GenBank/DDBJ whole genome shotgun (WGS) entry which is preliminary data.</text>
</comment>
<keyword evidence="1" id="KW-0547">Nucleotide-binding</keyword>
<dbReference type="Gene3D" id="3.40.50.300">
    <property type="entry name" value="P-loop containing nucleotide triphosphate hydrolases"/>
    <property type="match status" value="2"/>
</dbReference>
<dbReference type="Pfam" id="PF00270">
    <property type="entry name" value="DEAD"/>
    <property type="match status" value="1"/>
</dbReference>
<dbReference type="SUPFAM" id="SSF52540">
    <property type="entry name" value="P-loop containing nucleoside triphosphate hydrolases"/>
    <property type="match status" value="1"/>
</dbReference>
<dbReference type="InterPro" id="IPR001650">
    <property type="entry name" value="Helicase_C-like"/>
</dbReference>
<feature type="compositionally biased region" description="Acidic residues" evidence="6">
    <location>
        <begin position="1173"/>
        <end position="1183"/>
    </location>
</feature>
<evidence type="ECO:0000256" key="1">
    <source>
        <dbReference type="ARBA" id="ARBA00022741"/>
    </source>
</evidence>
<dbReference type="GO" id="GO:0005524">
    <property type="term" value="F:ATP binding"/>
    <property type="evidence" value="ECO:0007669"/>
    <property type="project" value="UniProtKB-KW"/>
</dbReference>
<feature type="region of interest" description="Disordered" evidence="6">
    <location>
        <begin position="1"/>
        <end position="58"/>
    </location>
</feature>
<feature type="non-terminal residue" evidence="9">
    <location>
        <position position="1"/>
    </location>
</feature>
<keyword evidence="10" id="KW-1185">Reference proteome</keyword>
<name>A0AA36GD82_9BILA</name>
<dbReference type="Pfam" id="PF26076">
    <property type="entry name" value="WHD_DDX60"/>
    <property type="match status" value="1"/>
</dbReference>
<evidence type="ECO:0000259" key="8">
    <source>
        <dbReference type="PROSITE" id="PS51194"/>
    </source>
</evidence>
<feature type="region of interest" description="Disordered" evidence="6">
    <location>
        <begin position="1158"/>
        <end position="1183"/>
    </location>
</feature>
<dbReference type="PROSITE" id="PS51192">
    <property type="entry name" value="HELICASE_ATP_BIND_1"/>
    <property type="match status" value="1"/>
</dbReference>
<gene>
    <name evidence="9" type="ORF">MSPICULIGERA_LOCUS19272</name>
</gene>
<dbReference type="SMART" id="SM00487">
    <property type="entry name" value="DEXDc"/>
    <property type="match status" value="1"/>
</dbReference>
<dbReference type="GO" id="GO:0004386">
    <property type="term" value="F:helicase activity"/>
    <property type="evidence" value="ECO:0007669"/>
    <property type="project" value="UniProtKB-KW"/>
</dbReference>
<dbReference type="PROSITE" id="PS51194">
    <property type="entry name" value="HELICASE_CTER"/>
    <property type="match status" value="1"/>
</dbReference>
<dbReference type="SMART" id="SM00490">
    <property type="entry name" value="HELICc"/>
    <property type="match status" value="1"/>
</dbReference>
<dbReference type="FunFam" id="3.40.50.300:FF:001039">
    <property type="entry name" value="ATP-dependent RNA helicase DDX60"/>
    <property type="match status" value="1"/>
</dbReference>
<accession>A0AA36GD82</accession>
<dbReference type="Pfam" id="PF00271">
    <property type="entry name" value="Helicase_C"/>
    <property type="match status" value="1"/>
</dbReference>
<evidence type="ECO:0000313" key="10">
    <source>
        <dbReference type="Proteomes" id="UP001177023"/>
    </source>
</evidence>
<dbReference type="InterPro" id="IPR055124">
    <property type="entry name" value="PIN-like_DDX60"/>
</dbReference>
<dbReference type="PANTHER" id="PTHR44533:SF4">
    <property type="entry name" value="DEAD_H RNA HELICASE, PUTATIVE-RELATED"/>
    <property type="match status" value="1"/>
</dbReference>
<feature type="region of interest" description="Disordered" evidence="6">
    <location>
        <begin position="565"/>
        <end position="584"/>
    </location>
</feature>
<dbReference type="GO" id="GO:0005737">
    <property type="term" value="C:cytoplasm"/>
    <property type="evidence" value="ECO:0007669"/>
    <property type="project" value="TreeGrafter"/>
</dbReference>
<sequence>MVVVVEDKPPVRLPRSRTTSVAKTLEKDAIMEKPVAGSTKDEDSGESDNDDDLSDGPTHSEVEYVEEELVAIDYMLDNLQEVITKFPCEHTNIIPEFADVEFFMVSVDSLIIECCAHSYHNWNFSGQTRVLNAQVDNFLHQFTNLGGKFKLVIFSQLAALFKKDTTLGFIRNAVVGHLSQGPYKNDIEVFESPIDGRWAKYIADLTPSFFMVSTNDPTTAFCSEEDMNFKSRFETIVLDVLARTIPVVPLTNIVVNFSSVRAYYISPKLIQASNHEQYLEALWGLDSGIVKADTQPATYKSLSELWAHIIRDVRTSQQQLSPNFDALACAILLSAAVTQKRGSNRVYPTEKPDGKRGIDVIRDRRHLLKAATTLVEKLNWASLSFPVAELWDGRMIMALFDAINAGESVLPYRLQDEFAAAHTLAGLDKPIPTDTTDKLLDDPTEEVAEDLTLPCLHNIKSALFDTYLADIKGKDKPEKVDAPFSEHLKQKYNWKFSAVPEQCHEETEKVEDPYLKKRANRSRQFLSRWYEQFANSLEGRATNLLVDFSRAPRANIMLQEDAKETKGWAGQKKGGGGGKKGKSKKEEILEANKANKANKVLENERQKIKFALQQGKNAVAALGGIYFSLETPEMKATCDYEMLIRHSRDLQDKFVGDEHLDDRRRFAVDLVGLLKKAINQHWEFMDDKQKDDVANIWYSLGFEPFSQRRASTDAKSQKLTLKMNPVYYQMRYGGELIDIQSDPQKDERVTGFHPDSWQRDMLNVVDKGNSALIVAPTSAGKTFISYYCIEKILRASDEDVVVYVSPSKALTNQVCGSIYARFRNKSMTPGKSLFGTLWSDYNFNALNCQVLVTVPDAFEDLLLSKDAVTKQFVNKIRYVIFDEVHSIGSSDDAVIWEHLILLINCPFLALSATIGNVNKLHEWMFKLEQDKTNKARGVSLIVHQERYSELELAIQDIVKAGGAEKKEELIPFIPYGVYMPEKIRMFGIPEDQQLTSRQILELWEIMSQFDEQTKKAYEPCSFFKYTPDKPVWLSRSDLRKLESTLKDRFMHLLKNDEATMLQILKAFQKPLEKQLDARAKAYDQEHLLSQHIVSLIDNLQGDKMLPAICFNEDRSTCEKLARQLAAVLEQRQLDFEMSAEFKEKFEIKNEEKLMKLAKRKRDAAEKKKKGDKPDEEPEQEDFNFDPLAAQRAKLKDALAKFRLHGRTINDTDAYEKMTERMKRQAKGRESTRILLQLFERGIGFHHDALSMVEKGAVEVLFRTGHLSLLFSTSTLALGINMPCKTIIFGIDDPKLTPLLYRQMSGRAGRRGFDHSGKVIFTAIPTGKMRRLLTGSLPNLHPNPPFTISYLLRIFSRLHQVNPLEDEGFNESKATVQAKRLKSATNVLTNSFALITRDGEDKENMMRQLRVYTWFSAQLLRQEQLIDNKGTGRGLYQLVSLLQASEPGNLIFAHLIQNDIFHQLCRKYKGEELKLKVLHILATLFTRVYLPPDYNTARGVHLLPLSDSVKSEVDSYATSAMGMYGKYMSSLAPNGNLMDPDYAVSGATFTTEHHYKRELVPVFNKRYAFDESFLPAIDLEPVDHRGHRLYLNSYALDFWKNESRNQLLMYNKIPVNRVWYLLEEFKTSLAIIGDTLQLIARPADVVADLMLNLSREYDDKFRRVFGMKKRT</sequence>
<keyword evidence="3" id="KW-0347">Helicase</keyword>
<keyword evidence="4" id="KW-0067">ATP-binding</keyword>
<reference evidence="9" key="1">
    <citation type="submission" date="2023-06" db="EMBL/GenBank/DDBJ databases">
        <authorList>
            <person name="Delattre M."/>
        </authorList>
    </citation>
    <scope>NUCLEOTIDE SEQUENCE</scope>
    <source>
        <strain evidence="9">AF72</strain>
    </source>
</reference>
<feature type="domain" description="Helicase C-terminal" evidence="8">
    <location>
        <begin position="1193"/>
        <end position="1351"/>
    </location>
</feature>
<proteinExistence type="predicted"/>
<dbReference type="EMBL" id="CATQJA010002662">
    <property type="protein sequence ID" value="CAJ0581105.1"/>
    <property type="molecule type" value="Genomic_DNA"/>
</dbReference>
<dbReference type="InterPro" id="IPR011545">
    <property type="entry name" value="DEAD/DEAH_box_helicase_dom"/>
</dbReference>
<feature type="compositionally biased region" description="Basic residues" evidence="6">
    <location>
        <begin position="1158"/>
        <end position="1170"/>
    </location>
</feature>
<dbReference type="PANTHER" id="PTHR44533">
    <property type="entry name" value="DEAD/H RNA HELICASE, PUTATIVE-RELATED"/>
    <property type="match status" value="1"/>
</dbReference>
<dbReference type="GO" id="GO:0016787">
    <property type="term" value="F:hydrolase activity"/>
    <property type="evidence" value="ECO:0007669"/>
    <property type="project" value="UniProtKB-KW"/>
</dbReference>
<keyword evidence="2" id="KW-0378">Hydrolase</keyword>
<feature type="coiled-coil region" evidence="5">
    <location>
        <begin position="584"/>
        <end position="614"/>
    </location>
</feature>
<evidence type="ECO:0000313" key="9">
    <source>
        <dbReference type="EMBL" id="CAJ0581105.1"/>
    </source>
</evidence>
<dbReference type="InterPro" id="IPR027417">
    <property type="entry name" value="P-loop_NTPase"/>
</dbReference>
<keyword evidence="5" id="KW-0175">Coiled coil</keyword>